<keyword evidence="3" id="KW-1185">Reference proteome</keyword>
<accession>A0AAV2EC04</accession>
<evidence type="ECO:0000313" key="2">
    <source>
        <dbReference type="EMBL" id="CAL1383307.1"/>
    </source>
</evidence>
<feature type="domain" description="Glycolipid transfer protein" evidence="1">
    <location>
        <begin position="35"/>
        <end position="176"/>
    </location>
</feature>
<dbReference type="SUPFAM" id="SSF110004">
    <property type="entry name" value="Glycolipid transfer protein, GLTP"/>
    <property type="match status" value="1"/>
</dbReference>
<sequence>MSDTTPGIEGSVDHETAFTPILEAMKQVRSQQGEILTKPFLDLCKMILPVLDKFGTSLSPVKSDVGGNINRLSIVYESNPTKFNFLHSVVQPEIEAKTAKSSSSCTNALLWLTRAMDFLIAVFQNMLDHPEWGMSQVCSSAYSKTLKKWHNWLASSSFMVVMKLAPDRKKFVEVIGRGNEDLNIQMKEFCTRFSPFLRENHKFLVRVGMDNL</sequence>
<gene>
    <name evidence="2" type="ORF">LTRI10_LOCUS24591</name>
</gene>
<evidence type="ECO:0000313" key="3">
    <source>
        <dbReference type="Proteomes" id="UP001497516"/>
    </source>
</evidence>
<dbReference type="InterPro" id="IPR014830">
    <property type="entry name" value="Glycolipid_transfer_prot_dom"/>
</dbReference>
<evidence type="ECO:0000259" key="1">
    <source>
        <dbReference type="Pfam" id="PF08718"/>
    </source>
</evidence>
<dbReference type="Proteomes" id="UP001497516">
    <property type="component" value="Chromosome 4"/>
</dbReference>
<dbReference type="GO" id="GO:1902388">
    <property type="term" value="F:ceramide 1-phosphate transfer activity"/>
    <property type="evidence" value="ECO:0007669"/>
    <property type="project" value="TreeGrafter"/>
</dbReference>
<dbReference type="PANTHER" id="PTHR10219:SF96">
    <property type="entry name" value="TRANSFER PROTEIN, PUTATIVE-RELATED"/>
    <property type="match status" value="1"/>
</dbReference>
<reference evidence="2 3" key="1">
    <citation type="submission" date="2024-04" db="EMBL/GenBank/DDBJ databases">
        <authorList>
            <person name="Fracassetti M."/>
        </authorList>
    </citation>
    <scope>NUCLEOTIDE SEQUENCE [LARGE SCALE GENOMIC DNA]</scope>
</reference>
<dbReference type="Pfam" id="PF08718">
    <property type="entry name" value="GLTP"/>
    <property type="match status" value="1"/>
</dbReference>
<dbReference type="EMBL" id="OZ034817">
    <property type="protein sequence ID" value="CAL1383307.1"/>
    <property type="molecule type" value="Genomic_DNA"/>
</dbReference>
<dbReference type="GO" id="GO:0016020">
    <property type="term" value="C:membrane"/>
    <property type="evidence" value="ECO:0007669"/>
    <property type="project" value="TreeGrafter"/>
</dbReference>
<dbReference type="GO" id="GO:0005829">
    <property type="term" value="C:cytosol"/>
    <property type="evidence" value="ECO:0007669"/>
    <property type="project" value="TreeGrafter"/>
</dbReference>
<organism evidence="2 3">
    <name type="scientific">Linum trigynum</name>
    <dbReference type="NCBI Taxonomy" id="586398"/>
    <lineage>
        <taxon>Eukaryota</taxon>
        <taxon>Viridiplantae</taxon>
        <taxon>Streptophyta</taxon>
        <taxon>Embryophyta</taxon>
        <taxon>Tracheophyta</taxon>
        <taxon>Spermatophyta</taxon>
        <taxon>Magnoliopsida</taxon>
        <taxon>eudicotyledons</taxon>
        <taxon>Gunneridae</taxon>
        <taxon>Pentapetalae</taxon>
        <taxon>rosids</taxon>
        <taxon>fabids</taxon>
        <taxon>Malpighiales</taxon>
        <taxon>Linaceae</taxon>
        <taxon>Linum</taxon>
    </lineage>
</organism>
<dbReference type="PANTHER" id="PTHR10219">
    <property type="entry name" value="GLYCOLIPID TRANSFER PROTEIN-RELATED"/>
    <property type="match status" value="1"/>
</dbReference>
<dbReference type="FunFam" id="1.10.3520.10:FF:000001">
    <property type="entry name" value="Pleckstrin domain-containing family A member 8"/>
    <property type="match status" value="1"/>
</dbReference>
<proteinExistence type="predicted"/>
<dbReference type="InterPro" id="IPR036497">
    <property type="entry name" value="GLTP_sf"/>
</dbReference>
<dbReference type="Gene3D" id="1.10.3520.10">
    <property type="entry name" value="Glycolipid transfer protein"/>
    <property type="match status" value="1"/>
</dbReference>
<dbReference type="AlphaFoldDB" id="A0AAV2EC04"/>
<protein>
    <recommendedName>
        <fullName evidence="1">Glycolipid transfer protein domain-containing protein</fullName>
    </recommendedName>
</protein>
<name>A0AAV2EC04_9ROSI</name>
<dbReference type="GO" id="GO:1902387">
    <property type="term" value="F:ceramide 1-phosphate binding"/>
    <property type="evidence" value="ECO:0007669"/>
    <property type="project" value="TreeGrafter"/>
</dbReference>